<name>A0AAE1FN60_PETCI</name>
<feature type="region of interest" description="Disordered" evidence="1">
    <location>
        <begin position="316"/>
        <end position="353"/>
    </location>
</feature>
<accession>A0AAE1FN60</accession>
<evidence type="ECO:0000313" key="3">
    <source>
        <dbReference type="Proteomes" id="UP001286313"/>
    </source>
</evidence>
<feature type="region of interest" description="Disordered" evidence="1">
    <location>
        <begin position="215"/>
        <end position="239"/>
    </location>
</feature>
<proteinExistence type="predicted"/>
<evidence type="ECO:0000256" key="1">
    <source>
        <dbReference type="SAM" id="MobiDB-lite"/>
    </source>
</evidence>
<keyword evidence="3" id="KW-1185">Reference proteome</keyword>
<dbReference type="EMBL" id="JAWQEG010001758">
    <property type="protein sequence ID" value="KAK3876904.1"/>
    <property type="molecule type" value="Genomic_DNA"/>
</dbReference>
<organism evidence="2 3">
    <name type="scientific">Petrolisthes cinctipes</name>
    <name type="common">Flat porcelain crab</name>
    <dbReference type="NCBI Taxonomy" id="88211"/>
    <lineage>
        <taxon>Eukaryota</taxon>
        <taxon>Metazoa</taxon>
        <taxon>Ecdysozoa</taxon>
        <taxon>Arthropoda</taxon>
        <taxon>Crustacea</taxon>
        <taxon>Multicrustacea</taxon>
        <taxon>Malacostraca</taxon>
        <taxon>Eumalacostraca</taxon>
        <taxon>Eucarida</taxon>
        <taxon>Decapoda</taxon>
        <taxon>Pleocyemata</taxon>
        <taxon>Anomura</taxon>
        <taxon>Galatheoidea</taxon>
        <taxon>Porcellanidae</taxon>
        <taxon>Petrolisthes</taxon>
    </lineage>
</organism>
<comment type="caution">
    <text evidence="2">The sequence shown here is derived from an EMBL/GenBank/DDBJ whole genome shotgun (WGS) entry which is preliminary data.</text>
</comment>
<feature type="region of interest" description="Disordered" evidence="1">
    <location>
        <begin position="405"/>
        <end position="571"/>
    </location>
</feature>
<sequence>MSPPIQINIISQINDRYTVEEIFRVRTGLIPTDVQQVEDGWAIFLATDAEVDLVMCPDVRAALAEEDLEVVKLNQYQTESTIVASRIPAPFLTRTTQELADIIGAKNNVHVEKVTFIRSGVVEIELDTPEDASLLLRTPAEGHVGNECATNYLLCVNCKGDHVAFALKCPIRKLKEEEIRLREESLLVGASNGAGTHHDNCTGVVPPENLSAGGGYYEGAASTRSGQHRRRRNASGGHYGGAGASGGHYGGVGASGGHYGGVGASGGHYGGVGANGGHYGGVGASGGHYGGAGATGRHYRGASGAHYRRGGATGGQYGSGGATGGQYGSGGATGDHDGSGGDNNSDQEHDRERLAEEEVSFIMGRLDILLQLNCESLEALDTRADSWAENPLTLTYRGQISGLQASNFTRSPSRSCRRTINDPMPVTLQRTSDPNRPPSRLENPVPTPLIRPQAVNPRRRRMSGTAERDPLEGRSRRRSGTLAVDQTVEKRNEGQSGSSPVPSSSRTLCLPRMRTDNPPAPPDSEPTVLPSSTVQPQLRCDKDFVTWRENSSSGSESKSDSLSESLSNEEG</sequence>
<dbReference type="Proteomes" id="UP001286313">
    <property type="component" value="Unassembled WGS sequence"/>
</dbReference>
<reference evidence="2" key="1">
    <citation type="submission" date="2023-10" db="EMBL/GenBank/DDBJ databases">
        <title>Genome assemblies of two species of porcelain crab, Petrolisthes cinctipes and Petrolisthes manimaculis (Anomura: Porcellanidae).</title>
        <authorList>
            <person name="Angst P."/>
        </authorList>
    </citation>
    <scope>NUCLEOTIDE SEQUENCE</scope>
    <source>
        <strain evidence="2">PB745_01</strain>
        <tissue evidence="2">Gill</tissue>
    </source>
</reference>
<gene>
    <name evidence="2" type="ORF">Pcinc_018350</name>
</gene>
<dbReference type="AlphaFoldDB" id="A0AAE1FN60"/>
<protein>
    <submittedName>
        <fullName evidence="2">Uncharacterized protein</fullName>
    </submittedName>
</protein>
<feature type="compositionally biased region" description="Low complexity" evidence="1">
    <location>
        <begin position="496"/>
        <end position="505"/>
    </location>
</feature>
<feature type="compositionally biased region" description="Gly residues" evidence="1">
    <location>
        <begin position="316"/>
        <end position="333"/>
    </location>
</feature>
<feature type="compositionally biased region" description="Polar residues" evidence="1">
    <location>
        <begin position="405"/>
        <end position="414"/>
    </location>
</feature>
<feature type="compositionally biased region" description="Low complexity" evidence="1">
    <location>
        <begin position="549"/>
        <end position="571"/>
    </location>
</feature>
<evidence type="ECO:0000313" key="2">
    <source>
        <dbReference type="EMBL" id="KAK3876904.1"/>
    </source>
</evidence>